<evidence type="ECO:0000313" key="3">
    <source>
        <dbReference type="Proteomes" id="UP001221597"/>
    </source>
</evidence>
<keyword evidence="3" id="KW-1185">Reference proteome</keyword>
<protein>
    <recommendedName>
        <fullName evidence="4">ABC transmembrane type-1 domain-containing protein</fullName>
    </recommendedName>
</protein>
<dbReference type="PROSITE" id="PS00414">
    <property type="entry name" value="PROFILIN"/>
    <property type="match status" value="1"/>
</dbReference>
<feature type="transmembrane region" description="Helical" evidence="1">
    <location>
        <begin position="157"/>
        <end position="181"/>
    </location>
</feature>
<dbReference type="EMBL" id="CP121671">
    <property type="protein sequence ID" value="WFT75520.1"/>
    <property type="molecule type" value="Genomic_DNA"/>
</dbReference>
<feature type="transmembrane region" description="Helical" evidence="1">
    <location>
        <begin position="14"/>
        <end position="35"/>
    </location>
</feature>
<dbReference type="InterPro" id="IPR027310">
    <property type="entry name" value="Profilin_CS"/>
</dbReference>
<feature type="transmembrane region" description="Helical" evidence="1">
    <location>
        <begin position="118"/>
        <end position="137"/>
    </location>
</feature>
<evidence type="ECO:0008006" key="4">
    <source>
        <dbReference type="Google" id="ProtNLM"/>
    </source>
</evidence>
<reference evidence="2 3" key="1">
    <citation type="submission" date="2023-04" db="EMBL/GenBank/DDBJ databases">
        <title>Genome sequence of Halobacillus naozhouensis KACC 21980.</title>
        <authorList>
            <person name="Kim S."/>
            <person name="Heo J."/>
            <person name="Kwon S.-W."/>
        </authorList>
    </citation>
    <scope>NUCLEOTIDE SEQUENCE [LARGE SCALE GENOMIC DNA]</scope>
    <source>
        <strain evidence="2 3">KCTC 13234</strain>
    </source>
</reference>
<name>A0ABY8IZM2_9BACI</name>
<keyword evidence="1" id="KW-0472">Membrane</keyword>
<evidence type="ECO:0000256" key="1">
    <source>
        <dbReference type="SAM" id="Phobius"/>
    </source>
</evidence>
<sequence length="211" mass="24696">MSFWNIYFDYMKKWLVSLLVITAVIISLGLLIVSFWIGVKWIILLTVIPILLVMIYVRKEKNRIAKEVYNQDSPMDVFYNRKEDFAAYLERKGIVEPHHFEYLIELTDKNAQDLKVPFLINWGIMAAIAAPIWIQYIHYIFSNEISGLEEATGTMGILIMFIVVMLYVGSIVRSFVVGELLNGEYNRMKQMGNLIRDIYLIKLSQGRNEWK</sequence>
<proteinExistence type="predicted"/>
<feature type="transmembrane region" description="Helical" evidence="1">
    <location>
        <begin position="41"/>
        <end position="57"/>
    </location>
</feature>
<keyword evidence="1" id="KW-1133">Transmembrane helix</keyword>
<organism evidence="2 3">
    <name type="scientific">Halobacillus naozhouensis</name>
    <dbReference type="NCBI Taxonomy" id="554880"/>
    <lineage>
        <taxon>Bacteria</taxon>
        <taxon>Bacillati</taxon>
        <taxon>Bacillota</taxon>
        <taxon>Bacilli</taxon>
        <taxon>Bacillales</taxon>
        <taxon>Bacillaceae</taxon>
        <taxon>Halobacillus</taxon>
    </lineage>
</organism>
<evidence type="ECO:0000313" key="2">
    <source>
        <dbReference type="EMBL" id="WFT75520.1"/>
    </source>
</evidence>
<gene>
    <name evidence="2" type="ORF">P9989_03755</name>
</gene>
<keyword evidence="1" id="KW-0812">Transmembrane</keyword>
<dbReference type="Proteomes" id="UP001221597">
    <property type="component" value="Chromosome"/>
</dbReference>
<dbReference type="RefSeq" id="WP_283077486.1">
    <property type="nucleotide sequence ID" value="NZ_CP121671.1"/>
</dbReference>
<accession>A0ABY8IZM2</accession>